<sequence length="111" mass="12676">EEMLSRKNKGIKQESPRLFFIQLGPQAKQQSFLLLEQFRKARLSVASSLSKDSIKNQLKHAAQLGVSHSIILGQKEAIDNTVIVRDMDTGMQEIVPQEKLLDYLKKKKKNK</sequence>
<feature type="non-terminal residue" evidence="3">
    <location>
        <position position="1"/>
    </location>
</feature>
<protein>
    <recommendedName>
        <fullName evidence="2">Anticodon-binding domain-containing protein</fullName>
    </recommendedName>
</protein>
<organism evidence="3 4">
    <name type="scientific">Candidatus Niyogibacteria bacterium CG10_big_fil_rev_8_21_14_0_10_46_36</name>
    <dbReference type="NCBI Taxonomy" id="1974726"/>
    <lineage>
        <taxon>Bacteria</taxon>
        <taxon>Candidatus Niyogiibacteriota</taxon>
    </lineage>
</organism>
<evidence type="ECO:0000256" key="1">
    <source>
        <dbReference type="ARBA" id="ARBA00023146"/>
    </source>
</evidence>
<proteinExistence type="predicted"/>
<gene>
    <name evidence="3" type="ORF">COU47_01820</name>
</gene>
<accession>A0A2H0TG65</accession>
<evidence type="ECO:0000313" key="3">
    <source>
        <dbReference type="EMBL" id="PIR69795.1"/>
    </source>
</evidence>
<dbReference type="Gene3D" id="3.40.50.800">
    <property type="entry name" value="Anticodon-binding domain"/>
    <property type="match status" value="1"/>
</dbReference>
<evidence type="ECO:0000259" key="2">
    <source>
        <dbReference type="Pfam" id="PF03129"/>
    </source>
</evidence>
<evidence type="ECO:0000313" key="4">
    <source>
        <dbReference type="Proteomes" id="UP000231503"/>
    </source>
</evidence>
<feature type="domain" description="Anticodon-binding" evidence="2">
    <location>
        <begin position="33"/>
        <end position="107"/>
    </location>
</feature>
<keyword evidence="1" id="KW-0436">Ligase</keyword>
<dbReference type="GO" id="GO:0006418">
    <property type="term" value="P:tRNA aminoacylation for protein translation"/>
    <property type="evidence" value="ECO:0007669"/>
    <property type="project" value="UniProtKB-ARBA"/>
</dbReference>
<dbReference type="Pfam" id="PF03129">
    <property type="entry name" value="HGTP_anticodon"/>
    <property type="match status" value="1"/>
</dbReference>
<dbReference type="EMBL" id="PFCO01000003">
    <property type="protein sequence ID" value="PIR69795.1"/>
    <property type="molecule type" value="Genomic_DNA"/>
</dbReference>
<name>A0A2H0TG65_9BACT</name>
<keyword evidence="1" id="KW-0030">Aminoacyl-tRNA synthetase</keyword>
<dbReference type="AlphaFoldDB" id="A0A2H0TG65"/>
<dbReference type="InterPro" id="IPR036621">
    <property type="entry name" value="Anticodon-bd_dom_sf"/>
</dbReference>
<dbReference type="InterPro" id="IPR004154">
    <property type="entry name" value="Anticodon-bd"/>
</dbReference>
<dbReference type="SUPFAM" id="SSF52954">
    <property type="entry name" value="Class II aaRS ABD-related"/>
    <property type="match status" value="1"/>
</dbReference>
<dbReference type="GO" id="GO:0004812">
    <property type="term" value="F:aminoacyl-tRNA ligase activity"/>
    <property type="evidence" value="ECO:0007669"/>
    <property type="project" value="UniProtKB-KW"/>
</dbReference>
<reference evidence="4" key="1">
    <citation type="submission" date="2017-09" db="EMBL/GenBank/DDBJ databases">
        <title>Depth-based differentiation of microbial function through sediment-hosted aquifers and enrichment of novel symbionts in the deep terrestrial subsurface.</title>
        <authorList>
            <person name="Probst A.J."/>
            <person name="Ladd B."/>
            <person name="Jarett J.K."/>
            <person name="Geller-Mcgrath D.E."/>
            <person name="Sieber C.M.K."/>
            <person name="Emerson J.B."/>
            <person name="Anantharaman K."/>
            <person name="Thomas B.C."/>
            <person name="Malmstrom R."/>
            <person name="Stieglmeier M."/>
            <person name="Klingl A."/>
            <person name="Woyke T."/>
            <person name="Ryan C.M."/>
            <person name="Banfield J.F."/>
        </authorList>
    </citation>
    <scope>NUCLEOTIDE SEQUENCE [LARGE SCALE GENOMIC DNA]</scope>
</reference>
<dbReference type="Proteomes" id="UP000231503">
    <property type="component" value="Unassembled WGS sequence"/>
</dbReference>
<comment type="caution">
    <text evidence="3">The sequence shown here is derived from an EMBL/GenBank/DDBJ whole genome shotgun (WGS) entry which is preliminary data.</text>
</comment>